<protein>
    <submittedName>
        <fullName evidence="11">Uncharacterized protein</fullName>
    </submittedName>
</protein>
<feature type="compositionally biased region" description="Polar residues" evidence="9">
    <location>
        <begin position="184"/>
        <end position="195"/>
    </location>
</feature>
<dbReference type="Proteomes" id="UP000041254">
    <property type="component" value="Unassembled WGS sequence"/>
</dbReference>
<dbReference type="PANTHER" id="PTHR31651">
    <property type="match status" value="1"/>
</dbReference>
<keyword evidence="12" id="KW-1185">Reference proteome</keyword>
<dbReference type="GO" id="GO:0055085">
    <property type="term" value="P:transmembrane transport"/>
    <property type="evidence" value="ECO:0007669"/>
    <property type="project" value="InterPro"/>
</dbReference>
<proteinExistence type="inferred from homology"/>
<feature type="transmembrane region" description="Helical" evidence="10">
    <location>
        <begin position="77"/>
        <end position="102"/>
    </location>
</feature>
<dbReference type="VEuPathDB" id="CryptoDB:Vbra_10584"/>
<feature type="compositionally biased region" description="Basic and acidic residues" evidence="9">
    <location>
        <begin position="236"/>
        <end position="247"/>
    </location>
</feature>
<keyword evidence="4 10" id="KW-0812">Transmembrane</keyword>
<feature type="region of interest" description="Disordered" evidence="9">
    <location>
        <begin position="184"/>
        <end position="276"/>
    </location>
</feature>
<feature type="compositionally biased region" description="Basic and acidic residues" evidence="9">
    <location>
        <begin position="328"/>
        <end position="349"/>
    </location>
</feature>
<evidence type="ECO:0000256" key="2">
    <source>
        <dbReference type="ARBA" id="ARBA00004308"/>
    </source>
</evidence>
<feature type="region of interest" description="Disordered" evidence="9">
    <location>
        <begin position="304"/>
        <end position="349"/>
    </location>
</feature>
<evidence type="ECO:0000256" key="5">
    <source>
        <dbReference type="ARBA" id="ARBA00022989"/>
    </source>
</evidence>
<accession>A0A0G4H4K7</accession>
<reference evidence="11 12" key="1">
    <citation type="submission" date="2014-11" db="EMBL/GenBank/DDBJ databases">
        <authorList>
            <person name="Zhu J."/>
            <person name="Qi W."/>
            <person name="Song R."/>
        </authorList>
    </citation>
    <scope>NUCLEOTIDE SEQUENCE [LARGE SCALE GENOMIC DNA]</scope>
</reference>
<evidence type="ECO:0000256" key="4">
    <source>
        <dbReference type="ARBA" id="ARBA00022692"/>
    </source>
</evidence>
<comment type="subcellular location">
    <subcellularLocation>
        <location evidence="2">Endomembrane system</location>
    </subcellularLocation>
    <subcellularLocation>
        <location evidence="1">Membrane</location>
        <topology evidence="1">Multi-pass membrane protein</topology>
    </subcellularLocation>
</comment>
<dbReference type="EMBL" id="CDMY01000989">
    <property type="protein sequence ID" value="CEM38590.1"/>
    <property type="molecule type" value="Genomic_DNA"/>
</dbReference>
<comment type="similarity">
    <text evidence="8">Belongs to the auxin efflux carrier (TC 2.A.69.2) family.</text>
</comment>
<organism evidence="11 12">
    <name type="scientific">Vitrella brassicaformis (strain CCMP3155)</name>
    <dbReference type="NCBI Taxonomy" id="1169540"/>
    <lineage>
        <taxon>Eukaryota</taxon>
        <taxon>Sar</taxon>
        <taxon>Alveolata</taxon>
        <taxon>Colpodellida</taxon>
        <taxon>Vitrellaceae</taxon>
        <taxon>Vitrella</taxon>
    </lineage>
</organism>
<evidence type="ECO:0000313" key="12">
    <source>
        <dbReference type="Proteomes" id="UP000041254"/>
    </source>
</evidence>
<evidence type="ECO:0000256" key="1">
    <source>
        <dbReference type="ARBA" id="ARBA00004141"/>
    </source>
</evidence>
<evidence type="ECO:0000256" key="9">
    <source>
        <dbReference type="SAM" id="MobiDB-lite"/>
    </source>
</evidence>
<comment type="function">
    <text evidence="7">Involved in cellular auxin homeostasis by regulating auxin metabolism. Regulates intracellular auxin accumulation at the endoplasmic reticulum and thus auxin availability for nuclear auxin signaling.</text>
</comment>
<evidence type="ECO:0000256" key="3">
    <source>
        <dbReference type="ARBA" id="ARBA00022448"/>
    </source>
</evidence>
<dbReference type="InParanoid" id="A0A0G4H4K7"/>
<name>A0A0G4H4K7_VITBC</name>
<keyword evidence="5 10" id="KW-1133">Transmembrane helix</keyword>
<feature type="compositionally biased region" description="Basic residues" evidence="9">
    <location>
        <begin position="218"/>
        <end position="234"/>
    </location>
</feature>
<dbReference type="AlphaFoldDB" id="A0A0G4H4K7"/>
<keyword evidence="6 10" id="KW-0472">Membrane</keyword>
<keyword evidence="3" id="KW-0813">Transport</keyword>
<evidence type="ECO:0000256" key="10">
    <source>
        <dbReference type="SAM" id="Phobius"/>
    </source>
</evidence>
<evidence type="ECO:0000256" key="6">
    <source>
        <dbReference type="ARBA" id="ARBA00023136"/>
    </source>
</evidence>
<evidence type="ECO:0000256" key="7">
    <source>
        <dbReference type="ARBA" id="ARBA00025100"/>
    </source>
</evidence>
<evidence type="ECO:0000313" key="11">
    <source>
        <dbReference type="EMBL" id="CEM38590.1"/>
    </source>
</evidence>
<dbReference type="PANTHER" id="PTHR31651:SF33">
    <property type="entry name" value="PROTEIN PIN-LIKES 1"/>
    <property type="match status" value="1"/>
</dbReference>
<sequence>MGAVTLWSVLPGALQPVLLIALLWSVGFLLGTFPRGKPVLDDGFVKKLSRLTTEVLLPALSFLSLSASFSVEKVSTLWPLVVWGAFQLSLSFCLGQLAVLTLKIAARRWNLPSLPPPVLALIPMVCTWHNATGFPVPVAQALCDFLDDPEECAEEMNGYSFMYTLMWRITICLAEIEMTRCSSGPTASTAVSPSSRDPAVPLSSENSQASTPSQQPKKTTKKASPKQRRRKAMRFRSPDGHNKDHKLATMRNKSFHVRRGSDGTKTPLLSDAEKGLPRSAVSERLVKNMPAFEALSRHNRARCGSAQSDCGAEGEGASPSAEGGANGGREREGSRASTREGSESDSRVTEAGRGLKAWAAVKKWWSQVCRCVAWVWGMMGPLTNPMMMSTWLGILFGLWPAFKTQLYGDTGRFKVLGKALEFYGEPATCVSVLVMGASLAHSFRDRHSPRSSDTSSSFSNFPWHALIALLAVKIILIPSAAILSFYTLDHLAGLTYPAALETPHLDIRPTAASAPHVHTPAPLPPHTRSIFSVLPPSTYVRLIVLIEFCSPPANTHVVMARKVGFNPSGVYLWLVPFTLLPLLTVTAFFHWCYASGP</sequence>
<feature type="transmembrane region" description="Helical" evidence="10">
    <location>
        <begin position="461"/>
        <end position="486"/>
    </location>
</feature>
<dbReference type="GO" id="GO:0016020">
    <property type="term" value="C:membrane"/>
    <property type="evidence" value="ECO:0007669"/>
    <property type="project" value="UniProtKB-SubCell"/>
</dbReference>
<dbReference type="InterPro" id="IPR045033">
    <property type="entry name" value="PILS1/3/4/5/7"/>
</dbReference>
<dbReference type="OrthoDB" id="191139at2759"/>
<dbReference type="Pfam" id="PF03547">
    <property type="entry name" value="Mem_trans"/>
    <property type="match status" value="1"/>
</dbReference>
<dbReference type="GO" id="GO:0012505">
    <property type="term" value="C:endomembrane system"/>
    <property type="evidence" value="ECO:0007669"/>
    <property type="project" value="UniProtKB-SubCell"/>
</dbReference>
<evidence type="ECO:0000256" key="8">
    <source>
        <dbReference type="ARBA" id="ARBA00025752"/>
    </source>
</evidence>
<feature type="transmembrane region" description="Helical" evidence="10">
    <location>
        <begin position="6"/>
        <end position="30"/>
    </location>
</feature>
<gene>
    <name evidence="11" type="ORF">Vbra_10584</name>
</gene>
<feature type="transmembrane region" description="Helical" evidence="10">
    <location>
        <begin position="570"/>
        <end position="593"/>
    </location>
</feature>
<dbReference type="InterPro" id="IPR004776">
    <property type="entry name" value="Mem_transp_PIN-like"/>
</dbReference>
<dbReference type="STRING" id="1169540.A0A0G4H4K7"/>